<evidence type="ECO:0000313" key="3">
    <source>
        <dbReference type="Proteomes" id="UP001231189"/>
    </source>
</evidence>
<evidence type="ECO:0000313" key="2">
    <source>
        <dbReference type="EMBL" id="KAK1610212.1"/>
    </source>
</evidence>
<dbReference type="Proteomes" id="UP001231189">
    <property type="component" value="Unassembled WGS sequence"/>
</dbReference>
<dbReference type="EMBL" id="JAUUTY010000007">
    <property type="protein sequence ID" value="KAK1610212.1"/>
    <property type="molecule type" value="Genomic_DNA"/>
</dbReference>
<keyword evidence="3" id="KW-1185">Reference proteome</keyword>
<reference evidence="2" key="1">
    <citation type="submission" date="2023-07" db="EMBL/GenBank/DDBJ databases">
        <title>A chromosome-level genome assembly of Lolium multiflorum.</title>
        <authorList>
            <person name="Chen Y."/>
            <person name="Copetti D."/>
            <person name="Kolliker R."/>
            <person name="Studer B."/>
        </authorList>
    </citation>
    <scope>NUCLEOTIDE SEQUENCE</scope>
    <source>
        <strain evidence="2">02402/16</strain>
        <tissue evidence="2">Leaf</tissue>
    </source>
</reference>
<protein>
    <submittedName>
        <fullName evidence="2">Uncharacterized protein</fullName>
    </submittedName>
</protein>
<comment type="caution">
    <text evidence="2">The sequence shown here is derived from an EMBL/GenBank/DDBJ whole genome shotgun (WGS) entry which is preliminary data.</text>
</comment>
<accession>A0AAD8QY82</accession>
<name>A0AAD8QY82_LOLMU</name>
<organism evidence="2 3">
    <name type="scientific">Lolium multiflorum</name>
    <name type="common">Italian ryegrass</name>
    <name type="synonym">Lolium perenne subsp. multiflorum</name>
    <dbReference type="NCBI Taxonomy" id="4521"/>
    <lineage>
        <taxon>Eukaryota</taxon>
        <taxon>Viridiplantae</taxon>
        <taxon>Streptophyta</taxon>
        <taxon>Embryophyta</taxon>
        <taxon>Tracheophyta</taxon>
        <taxon>Spermatophyta</taxon>
        <taxon>Magnoliopsida</taxon>
        <taxon>Liliopsida</taxon>
        <taxon>Poales</taxon>
        <taxon>Poaceae</taxon>
        <taxon>BOP clade</taxon>
        <taxon>Pooideae</taxon>
        <taxon>Poodae</taxon>
        <taxon>Poeae</taxon>
        <taxon>Poeae Chloroplast Group 2 (Poeae type)</taxon>
        <taxon>Loliodinae</taxon>
        <taxon>Loliinae</taxon>
        <taxon>Lolium</taxon>
    </lineage>
</organism>
<evidence type="ECO:0000256" key="1">
    <source>
        <dbReference type="SAM" id="MobiDB-lite"/>
    </source>
</evidence>
<sequence>MPAGIHPLLRSEVEVVVVRDGRPARSIPRDGRDGTPPALRLRPGDAVARWTRVVRGAKLLHLLGCLSAMPSPSPRPSVANRRRASTMPPRRPLAAPSLAARLDAVSNRRAVAALDRVVAARAST</sequence>
<gene>
    <name evidence="2" type="ORF">QYE76_033885</name>
</gene>
<dbReference type="AlphaFoldDB" id="A0AAD8QY82"/>
<proteinExistence type="predicted"/>
<feature type="region of interest" description="Disordered" evidence="1">
    <location>
        <begin position="70"/>
        <end position="94"/>
    </location>
</feature>